<dbReference type="Gene3D" id="3.30.559.10">
    <property type="entry name" value="Chloramphenicol acetyltransferase-like domain"/>
    <property type="match status" value="1"/>
</dbReference>
<dbReference type="SUPFAM" id="SSF56801">
    <property type="entry name" value="Acetyl-CoA synthetase-like"/>
    <property type="match status" value="1"/>
</dbReference>
<dbReference type="SMART" id="SM00823">
    <property type="entry name" value="PKS_PP"/>
    <property type="match status" value="1"/>
</dbReference>
<dbReference type="InterPro" id="IPR009081">
    <property type="entry name" value="PP-bd_ACP"/>
</dbReference>
<dbReference type="InterPro" id="IPR045851">
    <property type="entry name" value="AMP-bd_C_sf"/>
</dbReference>
<dbReference type="Pfam" id="PF00550">
    <property type="entry name" value="PP-binding"/>
    <property type="match status" value="1"/>
</dbReference>
<comment type="caution">
    <text evidence="5">The sequence shown here is derived from an EMBL/GenBank/DDBJ whole genome shotgun (WGS) entry which is preliminary data.</text>
</comment>
<evidence type="ECO:0000313" key="5">
    <source>
        <dbReference type="EMBL" id="GJC89032.1"/>
    </source>
</evidence>
<evidence type="ECO:0000259" key="4">
    <source>
        <dbReference type="PROSITE" id="PS50075"/>
    </source>
</evidence>
<reference evidence="5 6" key="1">
    <citation type="submission" date="2021-07" db="EMBL/GenBank/DDBJ databases">
        <title>Genome data of Colletotrichum spaethianum.</title>
        <authorList>
            <person name="Utami Y.D."/>
            <person name="Hiruma K."/>
        </authorList>
    </citation>
    <scope>NUCLEOTIDE SEQUENCE [LARGE SCALE GENOMIC DNA]</scope>
    <source>
        <strain evidence="5 6">MAFF 242679</strain>
    </source>
</reference>
<dbReference type="InterPro" id="IPR020806">
    <property type="entry name" value="PKS_PP-bd"/>
</dbReference>
<evidence type="ECO:0000313" key="6">
    <source>
        <dbReference type="Proteomes" id="UP001055172"/>
    </source>
</evidence>
<gene>
    <name evidence="5" type="ORF">ColLi_11870</name>
</gene>
<keyword evidence="1" id="KW-0596">Phosphopantetheine</keyword>
<keyword evidence="3" id="KW-0436">Ligase</keyword>
<dbReference type="InterPro" id="IPR036736">
    <property type="entry name" value="ACP-like_sf"/>
</dbReference>
<keyword evidence="6" id="KW-1185">Reference proteome</keyword>
<dbReference type="Gene3D" id="3.30.300.30">
    <property type="match status" value="1"/>
</dbReference>
<dbReference type="Proteomes" id="UP001055172">
    <property type="component" value="Unassembled WGS sequence"/>
</dbReference>
<dbReference type="GO" id="GO:0016874">
    <property type="term" value="F:ligase activity"/>
    <property type="evidence" value="ECO:0007669"/>
    <property type="project" value="UniProtKB-KW"/>
</dbReference>
<dbReference type="SUPFAM" id="SSF52777">
    <property type="entry name" value="CoA-dependent acyltransferases"/>
    <property type="match status" value="2"/>
</dbReference>
<accession>A0AA37GXU9</accession>
<dbReference type="FunFam" id="1.10.1200.10:FF:000005">
    <property type="entry name" value="Nonribosomal peptide synthetase 1"/>
    <property type="match status" value="1"/>
</dbReference>
<dbReference type="GO" id="GO:0031177">
    <property type="term" value="F:phosphopantetheine binding"/>
    <property type="evidence" value="ECO:0007669"/>
    <property type="project" value="InterPro"/>
</dbReference>
<dbReference type="EMBL" id="BPPX01000037">
    <property type="protein sequence ID" value="GJC89032.1"/>
    <property type="molecule type" value="Genomic_DNA"/>
</dbReference>
<dbReference type="InterPro" id="IPR001242">
    <property type="entry name" value="Condensation_dom"/>
</dbReference>
<sequence length="715" mass="80274">MSMGASISLGGETLKSRIERQEVEHQIRSIPGVEHVAVFDGKEGLCKGKLVAVVSMRQSDDSSGTKDRENAASELWQLYEPDKIAETARFEQSIRRQLASPLPTYMIPDLLLITKRLPLLVSYKVDLKTIERAVYDMDKPTFRRVTDPGFKEDSNKKPGTDLEERLRQIWEKVLEVDEAKIDFDESFFALGGDSVTAMKVTRRCRESGIHMMTHDLLAGRTIRGLATRILNRSMTLHPSDINSGGGTEISPHVFGLLSVAAQDVDSVVPATPFQNQVYYASRMHPGKPYFATYLAEITTDDSNSYVDVNKFSRAWQSVVDRHPIMRTLFMVNPSDGTLYQIALREARAQIETRQVEDGTEVAKRLWADHHAFSQELTTDPTSIRPRLAHQITISRARSSAIFLTLSLSHLLADTVALEHMFADLDTFYKGASPSTPSVAFTDYAKWFETHAVTANNKIWQEQFLRGAQSCHLLQPRNQPLVDNLQPIHEVSLPFSISSSQRQAISDFCRAAQVTVPNLFLFCWGLLLKRYTQQNSVCFGQLVAGRDAPVADLEDVVGPVLNVLPVHVDLSPSSAPLLELMQQFQKTNSEAMVNQPCSLKSIETLMGCSSGRGLFNTIVNIRKVHYQEKDLELQPTQKNLQFRLVEKHDASEYDFVLQVDEKGGSTSGALTFWNHQFEVNEVKGLLDAYLVILETVLRSLEATASGVFRKLEKCHR</sequence>
<dbReference type="PANTHER" id="PTHR45527">
    <property type="entry name" value="NONRIBOSOMAL PEPTIDE SYNTHETASE"/>
    <property type="match status" value="1"/>
</dbReference>
<evidence type="ECO:0000256" key="2">
    <source>
        <dbReference type="ARBA" id="ARBA00022553"/>
    </source>
</evidence>
<dbReference type="Gene3D" id="1.10.1200.10">
    <property type="entry name" value="ACP-like"/>
    <property type="match status" value="1"/>
</dbReference>
<proteinExistence type="predicted"/>
<evidence type="ECO:0000256" key="1">
    <source>
        <dbReference type="ARBA" id="ARBA00022450"/>
    </source>
</evidence>
<dbReference type="GO" id="GO:0044550">
    <property type="term" value="P:secondary metabolite biosynthetic process"/>
    <property type="evidence" value="ECO:0007669"/>
    <property type="project" value="TreeGrafter"/>
</dbReference>
<dbReference type="PANTHER" id="PTHR45527:SF12">
    <property type="entry name" value="NONRIBOSOMAL PEPTIDE SYNTHETASE IVOA"/>
    <property type="match status" value="1"/>
</dbReference>
<dbReference type="GO" id="GO:0043041">
    <property type="term" value="P:amino acid activation for nonribosomal peptide biosynthetic process"/>
    <property type="evidence" value="ECO:0007669"/>
    <property type="project" value="TreeGrafter"/>
</dbReference>
<dbReference type="AlphaFoldDB" id="A0AA37GXU9"/>
<feature type="domain" description="Carrier" evidence="4">
    <location>
        <begin position="160"/>
        <end position="233"/>
    </location>
</feature>
<dbReference type="PROSITE" id="PS50075">
    <property type="entry name" value="CARRIER"/>
    <property type="match status" value="1"/>
</dbReference>
<evidence type="ECO:0000256" key="3">
    <source>
        <dbReference type="ARBA" id="ARBA00022598"/>
    </source>
</evidence>
<organism evidence="5 6">
    <name type="scientific">Colletotrichum liriopes</name>
    <dbReference type="NCBI Taxonomy" id="708192"/>
    <lineage>
        <taxon>Eukaryota</taxon>
        <taxon>Fungi</taxon>
        <taxon>Dikarya</taxon>
        <taxon>Ascomycota</taxon>
        <taxon>Pezizomycotina</taxon>
        <taxon>Sordariomycetes</taxon>
        <taxon>Hypocreomycetidae</taxon>
        <taxon>Glomerellales</taxon>
        <taxon>Glomerellaceae</taxon>
        <taxon>Colletotrichum</taxon>
        <taxon>Colletotrichum spaethianum species complex</taxon>
    </lineage>
</organism>
<dbReference type="GO" id="GO:0005737">
    <property type="term" value="C:cytoplasm"/>
    <property type="evidence" value="ECO:0007669"/>
    <property type="project" value="TreeGrafter"/>
</dbReference>
<dbReference type="Pfam" id="PF00668">
    <property type="entry name" value="Condensation"/>
    <property type="match status" value="1"/>
</dbReference>
<dbReference type="Gene3D" id="3.30.559.30">
    <property type="entry name" value="Nonribosomal peptide synthetase, condensation domain"/>
    <property type="match status" value="1"/>
</dbReference>
<dbReference type="SUPFAM" id="SSF47336">
    <property type="entry name" value="ACP-like"/>
    <property type="match status" value="1"/>
</dbReference>
<protein>
    <submittedName>
        <fullName evidence="5">Nonribosomal peptide synthetase 8</fullName>
    </submittedName>
</protein>
<keyword evidence="2" id="KW-0597">Phosphoprotein</keyword>
<dbReference type="InterPro" id="IPR023213">
    <property type="entry name" value="CAT-like_dom_sf"/>
</dbReference>
<name>A0AA37GXU9_9PEZI</name>